<proteinExistence type="predicted"/>
<comment type="caution">
    <text evidence="1">The sequence shown here is derived from an EMBL/GenBank/DDBJ whole genome shotgun (WGS) entry which is preliminary data.</text>
</comment>
<protein>
    <submittedName>
        <fullName evidence="1">Uncharacterized protein</fullName>
    </submittedName>
</protein>
<dbReference type="AlphaFoldDB" id="A0A5B0QXK2"/>
<evidence type="ECO:0000313" key="2">
    <source>
        <dbReference type="Proteomes" id="UP000324748"/>
    </source>
</evidence>
<sequence>MAWIYTCIILHNHLAKQGDQYRNSKFCAKFYVGSGAAVSRKNQESFLQEAIVNPANGLSCWKIKSYLGRTRNTRGAIQHKQCGIP</sequence>
<name>A0A5B0QXK2_PUCGR</name>
<organism evidence="1 2">
    <name type="scientific">Puccinia graminis f. sp. tritici</name>
    <dbReference type="NCBI Taxonomy" id="56615"/>
    <lineage>
        <taxon>Eukaryota</taxon>
        <taxon>Fungi</taxon>
        <taxon>Dikarya</taxon>
        <taxon>Basidiomycota</taxon>
        <taxon>Pucciniomycotina</taxon>
        <taxon>Pucciniomycetes</taxon>
        <taxon>Pucciniales</taxon>
        <taxon>Pucciniaceae</taxon>
        <taxon>Puccinia</taxon>
    </lineage>
</organism>
<reference evidence="1 2" key="1">
    <citation type="submission" date="2019-05" db="EMBL/GenBank/DDBJ databases">
        <title>Emergence of the Ug99 lineage of the wheat stem rust pathogen through somatic hybridization.</title>
        <authorList>
            <person name="Li F."/>
            <person name="Upadhyaya N.M."/>
            <person name="Sperschneider J."/>
            <person name="Matny O."/>
            <person name="Nguyen-Phuc H."/>
            <person name="Mago R."/>
            <person name="Raley C."/>
            <person name="Miller M.E."/>
            <person name="Silverstein K.A.T."/>
            <person name="Henningsen E."/>
            <person name="Hirsch C.D."/>
            <person name="Visser B."/>
            <person name="Pretorius Z.A."/>
            <person name="Steffenson B.J."/>
            <person name="Schwessinger B."/>
            <person name="Dodds P.N."/>
            <person name="Figueroa M."/>
        </authorList>
    </citation>
    <scope>NUCLEOTIDE SEQUENCE [LARGE SCALE GENOMIC DNA]</scope>
    <source>
        <strain evidence="1">21-0</strain>
    </source>
</reference>
<evidence type="ECO:0000313" key="1">
    <source>
        <dbReference type="EMBL" id="KAA1117615.1"/>
    </source>
</evidence>
<keyword evidence="2" id="KW-1185">Reference proteome</keyword>
<dbReference type="Proteomes" id="UP000324748">
    <property type="component" value="Unassembled WGS sequence"/>
</dbReference>
<accession>A0A5B0QXK2</accession>
<gene>
    <name evidence="1" type="ORF">PGT21_016765</name>
</gene>
<dbReference type="EMBL" id="VSWC01000002">
    <property type="protein sequence ID" value="KAA1117615.1"/>
    <property type="molecule type" value="Genomic_DNA"/>
</dbReference>